<evidence type="ECO:0000256" key="2">
    <source>
        <dbReference type="SAM" id="MobiDB-lite"/>
    </source>
</evidence>
<feature type="compositionally biased region" description="Polar residues" evidence="2">
    <location>
        <begin position="78"/>
        <end position="101"/>
    </location>
</feature>
<feature type="region of interest" description="Disordered" evidence="2">
    <location>
        <begin position="1"/>
        <end position="63"/>
    </location>
</feature>
<evidence type="ECO:0000313" key="4">
    <source>
        <dbReference type="Proteomes" id="UP001428341"/>
    </source>
</evidence>
<keyword evidence="4" id="KW-1185">Reference proteome</keyword>
<feature type="region of interest" description="Disordered" evidence="2">
    <location>
        <begin position="78"/>
        <end position="127"/>
    </location>
</feature>
<dbReference type="PANTHER" id="PTHR31896:SF43">
    <property type="entry name" value="PROTEIN ENHANCED PSEUDOMONAS SUSCEPTIBILITY 1"/>
    <property type="match status" value="1"/>
</dbReference>
<feature type="compositionally biased region" description="Polar residues" evidence="2">
    <location>
        <begin position="165"/>
        <end position="174"/>
    </location>
</feature>
<dbReference type="InterPro" id="IPR051283">
    <property type="entry name" value="Sec_Metabolite_Acyltrans"/>
</dbReference>
<reference evidence="3 4" key="1">
    <citation type="submission" date="2024-05" db="EMBL/GenBank/DDBJ databases">
        <title>Haplotype-resolved chromosome-level genome assembly of Huyou (Citrus changshanensis).</title>
        <authorList>
            <person name="Miao C."/>
            <person name="Chen W."/>
            <person name="Wu Y."/>
            <person name="Wang L."/>
            <person name="Zhao S."/>
            <person name="Grierson D."/>
            <person name="Xu C."/>
            <person name="Chen K."/>
        </authorList>
    </citation>
    <scope>NUCLEOTIDE SEQUENCE [LARGE SCALE GENOMIC DNA]</scope>
    <source>
        <strain evidence="3">01-14</strain>
        <tissue evidence="3">Leaf</tissue>
    </source>
</reference>
<name>A0AAP0M5J6_9ROSI</name>
<gene>
    <name evidence="3" type="ORF">WN944_003861</name>
</gene>
<dbReference type="EMBL" id="JBCGBO010000006">
    <property type="protein sequence ID" value="KAK9193164.1"/>
    <property type="molecule type" value="Genomic_DNA"/>
</dbReference>
<dbReference type="AlphaFoldDB" id="A0AAP0M5J6"/>
<comment type="caution">
    <text evidence="3">The sequence shown here is derived from an EMBL/GenBank/DDBJ whole genome shotgun (WGS) entry which is preliminary data.</text>
</comment>
<dbReference type="InterPro" id="IPR023213">
    <property type="entry name" value="CAT-like_dom_sf"/>
</dbReference>
<dbReference type="PANTHER" id="PTHR31896">
    <property type="entry name" value="FAMILY REGULATORY PROTEIN, PUTATIVE (AFU_ORTHOLOGUE AFUA_3G14730)-RELATED"/>
    <property type="match status" value="1"/>
</dbReference>
<dbReference type="Gene3D" id="3.30.559.10">
    <property type="entry name" value="Chloramphenicol acetyltransferase-like domain"/>
    <property type="match status" value="1"/>
</dbReference>
<proteinExistence type="predicted"/>
<accession>A0AAP0M5J6</accession>
<dbReference type="Pfam" id="PF02458">
    <property type="entry name" value="Transferase"/>
    <property type="match status" value="1"/>
</dbReference>
<dbReference type="GO" id="GO:0016740">
    <property type="term" value="F:transferase activity"/>
    <property type="evidence" value="ECO:0007669"/>
    <property type="project" value="UniProtKB-KW"/>
</dbReference>
<dbReference type="Proteomes" id="UP001428341">
    <property type="component" value="Unassembled WGS sequence"/>
</dbReference>
<evidence type="ECO:0000313" key="3">
    <source>
        <dbReference type="EMBL" id="KAK9193164.1"/>
    </source>
</evidence>
<sequence length="543" mass="59926">MPKTSQSLFGVLEDLDIEDEISQDHDTDPGSQREPMMHVSESIQFLAPKPRSMKTKNPSQLTRKYPPRQVSITIPPSQHVTENFDPNTQIPTDYSHQNNQPPAMHGMHAPPKFSTSTHSAPSNAASTSMHGMHAYHNHGQHNPGPFPVSITLNPLHHSAVSFSKTFSPKATNHPPSQPVGDPSLVGEPPDKGNLNDPYIMEAIVEPEDSPVASRSGSPLSTTDILFVADSGMEIEAAALDQDETITGGNTMGRTQIISKSTVCAAIHKEPNLRIDLTLWDLKLIQFDTIQKGLLFRKPSEDNTDTSSLNLIHHLKTSLSRTLDYFPPLAGRLATIEHRDDSNTISVYINCNNAGAEFVHAMADGVSVADIITPVYVPNETVYSFFPLNGVTNCQCISEAKPLLGVQVTELVDGIFIACTINHSVVDGTSFWHFFNSWSEISRGSDCISKVPVLERGFLSESEYFPIRLPLWSIEPSGTRTPPPNLQQRFSTLRRKTLQNSKQKPMLRLVVPTKSPLSKQSFPIFGDLLLVIDLLILMKKFISC</sequence>
<feature type="compositionally biased region" description="Polar residues" evidence="2">
    <location>
        <begin position="113"/>
        <end position="127"/>
    </location>
</feature>
<evidence type="ECO:0000256" key="1">
    <source>
        <dbReference type="ARBA" id="ARBA00022679"/>
    </source>
</evidence>
<organism evidence="3 4">
    <name type="scientific">Citrus x changshan-huyou</name>
    <dbReference type="NCBI Taxonomy" id="2935761"/>
    <lineage>
        <taxon>Eukaryota</taxon>
        <taxon>Viridiplantae</taxon>
        <taxon>Streptophyta</taxon>
        <taxon>Embryophyta</taxon>
        <taxon>Tracheophyta</taxon>
        <taxon>Spermatophyta</taxon>
        <taxon>Magnoliopsida</taxon>
        <taxon>eudicotyledons</taxon>
        <taxon>Gunneridae</taxon>
        <taxon>Pentapetalae</taxon>
        <taxon>rosids</taxon>
        <taxon>malvids</taxon>
        <taxon>Sapindales</taxon>
        <taxon>Rutaceae</taxon>
        <taxon>Aurantioideae</taxon>
        <taxon>Citrus</taxon>
    </lineage>
</organism>
<feature type="region of interest" description="Disordered" evidence="2">
    <location>
        <begin position="165"/>
        <end position="195"/>
    </location>
</feature>
<keyword evidence="1" id="KW-0808">Transferase</keyword>
<protein>
    <submittedName>
        <fullName evidence="3">Uncharacterized protein</fullName>
    </submittedName>
</protein>